<dbReference type="STRING" id="370438.PTH_2861"/>
<accession>A5CY86</accession>
<gene>
    <name evidence="1" type="ordered locus">PTH_2861</name>
</gene>
<sequence length="124" mass="14251">MPDYNEVCNNEDKFFMPRKAPQSFEFRRQISQLLSLKNFYSLYVLSQIGVFWGKKEEKCWLIISYCMRSGKPASFAVNGHKQAAARQFVKYLLYLADEFAPFKRHCSPAGLAPDGALLFVKGLP</sequence>
<dbReference type="KEGG" id="pth:PTH_2861"/>
<reference evidence="2" key="1">
    <citation type="journal article" date="2008" name="Genome Res.">
        <title>The genome of Pelotomaculum thermopropionicum reveals niche-associated evolution in anaerobic microbiota.</title>
        <authorList>
            <person name="Kosaka T."/>
            <person name="Kato S."/>
            <person name="Shimoyama T."/>
            <person name="Ishii S."/>
            <person name="Abe T."/>
            <person name="Watanabe K."/>
        </authorList>
    </citation>
    <scope>NUCLEOTIDE SEQUENCE [LARGE SCALE GENOMIC DNA]</scope>
    <source>
        <strain evidence="2">DSM 13744 / JCM 10971 / SI</strain>
    </source>
</reference>
<dbReference type="AlphaFoldDB" id="A5CY86"/>
<protein>
    <submittedName>
        <fullName evidence="1">Uncharacterized protein</fullName>
    </submittedName>
</protein>
<dbReference type="EMBL" id="AP009389">
    <property type="protein sequence ID" value="BAF61043.1"/>
    <property type="molecule type" value="Genomic_DNA"/>
</dbReference>
<dbReference type="Proteomes" id="UP000006556">
    <property type="component" value="Chromosome"/>
</dbReference>
<evidence type="ECO:0000313" key="1">
    <source>
        <dbReference type="EMBL" id="BAF61043.1"/>
    </source>
</evidence>
<organism evidence="1 2">
    <name type="scientific">Pelotomaculum thermopropionicum (strain DSM 13744 / JCM 10971 / SI)</name>
    <dbReference type="NCBI Taxonomy" id="370438"/>
    <lineage>
        <taxon>Bacteria</taxon>
        <taxon>Bacillati</taxon>
        <taxon>Bacillota</taxon>
        <taxon>Clostridia</taxon>
        <taxon>Eubacteriales</taxon>
        <taxon>Desulfotomaculaceae</taxon>
        <taxon>Pelotomaculum</taxon>
    </lineage>
</organism>
<name>A5CY86_PELTS</name>
<keyword evidence="2" id="KW-1185">Reference proteome</keyword>
<evidence type="ECO:0000313" key="2">
    <source>
        <dbReference type="Proteomes" id="UP000006556"/>
    </source>
</evidence>
<dbReference type="HOGENOM" id="CLU_2001697_0_0_9"/>
<proteinExistence type="predicted"/>